<organism evidence="3 4">
    <name type="scientific">Agromyces bauzanensis</name>
    <dbReference type="NCBI Taxonomy" id="1308924"/>
    <lineage>
        <taxon>Bacteria</taxon>
        <taxon>Bacillati</taxon>
        <taxon>Actinomycetota</taxon>
        <taxon>Actinomycetes</taxon>
        <taxon>Micrococcales</taxon>
        <taxon>Microbacteriaceae</taxon>
        <taxon>Agromyces</taxon>
    </lineage>
</organism>
<dbReference type="InterPro" id="IPR026881">
    <property type="entry name" value="WYL_dom"/>
</dbReference>
<feature type="region of interest" description="Disordered" evidence="1">
    <location>
        <begin position="136"/>
        <end position="161"/>
    </location>
</feature>
<evidence type="ECO:0000259" key="2">
    <source>
        <dbReference type="Pfam" id="PF13280"/>
    </source>
</evidence>
<feature type="compositionally biased region" description="Polar residues" evidence="1">
    <location>
        <begin position="136"/>
        <end position="152"/>
    </location>
</feature>
<dbReference type="EMBL" id="BMMD01000023">
    <property type="protein sequence ID" value="GGJ91208.1"/>
    <property type="molecule type" value="Genomic_DNA"/>
</dbReference>
<dbReference type="AlphaFoldDB" id="A0A917PTZ5"/>
<evidence type="ECO:0000256" key="1">
    <source>
        <dbReference type="SAM" id="MobiDB-lite"/>
    </source>
</evidence>
<reference evidence="3" key="2">
    <citation type="submission" date="2020-09" db="EMBL/GenBank/DDBJ databases">
        <authorList>
            <person name="Sun Q."/>
            <person name="Zhou Y."/>
        </authorList>
    </citation>
    <scope>NUCLEOTIDE SEQUENCE</scope>
    <source>
        <strain evidence="3">CGMCC 1.8984</strain>
    </source>
</reference>
<gene>
    <name evidence="3" type="ORF">GCM10011372_32180</name>
</gene>
<feature type="region of interest" description="Disordered" evidence="1">
    <location>
        <begin position="1"/>
        <end position="28"/>
    </location>
</feature>
<sequence length="161" mass="18177">MTDVAAGDRGLTRRGRQQCGEHAEGRRLAGAVRAEEGDEFAGGHGEVDGADYTDAAGEATARVVEPYRLVPVARRWYLLAWDRQRDDWRTFRLDRIADVFPTRVRFEPRPMSDEGARTRVERALRYRERTVSCTRRPTCTRSGTPASRSSRLSCCDTDDGL</sequence>
<proteinExistence type="predicted"/>
<keyword evidence="4" id="KW-1185">Reference proteome</keyword>
<feature type="domain" description="WYL" evidence="2">
    <location>
        <begin position="51"/>
        <end position="99"/>
    </location>
</feature>
<dbReference type="PROSITE" id="PS52050">
    <property type="entry name" value="WYL"/>
    <property type="match status" value="1"/>
</dbReference>
<dbReference type="PANTHER" id="PTHR34580">
    <property type="match status" value="1"/>
</dbReference>
<comment type="caution">
    <text evidence="3">The sequence shown here is derived from an EMBL/GenBank/DDBJ whole genome shotgun (WGS) entry which is preliminary data.</text>
</comment>
<dbReference type="Pfam" id="PF13280">
    <property type="entry name" value="WYL"/>
    <property type="match status" value="1"/>
</dbReference>
<dbReference type="Proteomes" id="UP000636956">
    <property type="component" value="Unassembled WGS sequence"/>
</dbReference>
<dbReference type="PANTHER" id="PTHR34580:SF3">
    <property type="entry name" value="PROTEIN PAFB"/>
    <property type="match status" value="1"/>
</dbReference>
<reference evidence="3" key="1">
    <citation type="journal article" date="2014" name="Int. J. Syst. Evol. Microbiol.">
        <title>Complete genome sequence of Corynebacterium casei LMG S-19264T (=DSM 44701T), isolated from a smear-ripened cheese.</title>
        <authorList>
            <consortium name="US DOE Joint Genome Institute (JGI-PGF)"/>
            <person name="Walter F."/>
            <person name="Albersmeier A."/>
            <person name="Kalinowski J."/>
            <person name="Ruckert C."/>
        </authorList>
    </citation>
    <scope>NUCLEOTIDE SEQUENCE</scope>
    <source>
        <strain evidence="3">CGMCC 1.8984</strain>
    </source>
</reference>
<evidence type="ECO:0000313" key="4">
    <source>
        <dbReference type="Proteomes" id="UP000636956"/>
    </source>
</evidence>
<name>A0A917PTZ5_9MICO</name>
<protein>
    <recommendedName>
        <fullName evidence="2">WYL domain-containing protein</fullName>
    </recommendedName>
</protein>
<dbReference type="InterPro" id="IPR051534">
    <property type="entry name" value="CBASS_pafABC_assoc_protein"/>
</dbReference>
<evidence type="ECO:0000313" key="3">
    <source>
        <dbReference type="EMBL" id="GGJ91208.1"/>
    </source>
</evidence>
<accession>A0A917PTZ5</accession>